<evidence type="ECO:0000256" key="1">
    <source>
        <dbReference type="SAM" id="MobiDB-lite"/>
    </source>
</evidence>
<feature type="compositionally biased region" description="Polar residues" evidence="1">
    <location>
        <begin position="242"/>
        <end position="251"/>
    </location>
</feature>
<gene>
    <name evidence="3" type="ORF">RJ639_011072</name>
</gene>
<evidence type="ECO:0000259" key="2">
    <source>
        <dbReference type="Pfam" id="PF19259"/>
    </source>
</evidence>
<evidence type="ECO:0000313" key="3">
    <source>
        <dbReference type="EMBL" id="KAK3010464.1"/>
    </source>
</evidence>
<proteinExistence type="predicted"/>
<name>A0AA88VMQ8_9ASTE</name>
<dbReference type="AlphaFoldDB" id="A0AA88VMQ8"/>
<dbReference type="Proteomes" id="UP001188597">
    <property type="component" value="Unassembled WGS sequence"/>
</dbReference>
<feature type="compositionally biased region" description="Basic and acidic residues" evidence="1">
    <location>
        <begin position="226"/>
        <end position="241"/>
    </location>
</feature>
<feature type="domain" description="Ty3 transposon capsid-like protein" evidence="2">
    <location>
        <begin position="88"/>
        <end position="213"/>
    </location>
</feature>
<reference evidence="3" key="1">
    <citation type="submission" date="2022-12" db="EMBL/GenBank/DDBJ databases">
        <title>Draft genome assemblies for two species of Escallonia (Escalloniales).</title>
        <authorList>
            <person name="Chanderbali A."/>
            <person name="Dervinis C."/>
            <person name="Anghel I."/>
            <person name="Soltis D."/>
            <person name="Soltis P."/>
            <person name="Zapata F."/>
        </authorList>
    </citation>
    <scope>NUCLEOTIDE SEQUENCE</scope>
    <source>
        <strain evidence="3">UCBG64.0493</strain>
        <tissue evidence="3">Leaf</tissue>
    </source>
</reference>
<organism evidence="3 4">
    <name type="scientific">Escallonia herrerae</name>
    <dbReference type="NCBI Taxonomy" id="1293975"/>
    <lineage>
        <taxon>Eukaryota</taxon>
        <taxon>Viridiplantae</taxon>
        <taxon>Streptophyta</taxon>
        <taxon>Embryophyta</taxon>
        <taxon>Tracheophyta</taxon>
        <taxon>Spermatophyta</taxon>
        <taxon>Magnoliopsida</taxon>
        <taxon>eudicotyledons</taxon>
        <taxon>Gunneridae</taxon>
        <taxon>Pentapetalae</taxon>
        <taxon>asterids</taxon>
        <taxon>campanulids</taxon>
        <taxon>Escalloniales</taxon>
        <taxon>Escalloniaceae</taxon>
        <taxon>Escallonia</taxon>
    </lineage>
</organism>
<dbReference type="Pfam" id="PF19259">
    <property type="entry name" value="Ty3_capsid"/>
    <property type="match status" value="1"/>
</dbReference>
<comment type="caution">
    <text evidence="3">The sequence shown here is derived from an EMBL/GenBank/DDBJ whole genome shotgun (WGS) entry which is preliminary data.</text>
</comment>
<dbReference type="EMBL" id="JAVXUP010001540">
    <property type="protein sequence ID" value="KAK3010464.1"/>
    <property type="molecule type" value="Genomic_DNA"/>
</dbReference>
<sequence length="453" mass="53578">MPELRSYDRTREAWHVDNFFWHLERYFEALDIDEEKVHWTVVNQVELIFNRLDDLEVDSRLTVLERKANVFAEELDDLIKERRYFEALDIDDEKEKVQMVVMYLNDIATLRWRRHYTDECDVKKTWEKFKHELKRQLYLESIKDMSMINLRRLRQKGRICEYVKEYSALMLEIPEMSERQRLCFFIDRLQYWVAKELRRREPRDLASAMMIVERLGDFKQFERLRSPRHERAKGRGDDRSKNGSPKATDNEWNGDEGRCRHYKREKKHEGNRKQGDSRDYKAHGGPRGGCFYGAGPHCGRYFPHKEVIKNVDLRIGEWTGKKDFNIIDMDELGVVLGMDFMEKSSAMLNPYCVVMMMAGKKGQPKWMIPLVSKDGANTRKGITVLQLDEGLKLCYVEWQMGPRTYALLDMVEQNELNRSLLALLDENISNANKGNQAQWRFASAVVFGSMGKV</sequence>
<keyword evidence="4" id="KW-1185">Reference proteome</keyword>
<feature type="compositionally biased region" description="Basic and acidic residues" evidence="1">
    <location>
        <begin position="267"/>
        <end position="282"/>
    </location>
</feature>
<dbReference type="InterPro" id="IPR045358">
    <property type="entry name" value="Ty3_capsid"/>
</dbReference>
<protein>
    <recommendedName>
        <fullName evidence="2">Ty3 transposon capsid-like protein domain-containing protein</fullName>
    </recommendedName>
</protein>
<evidence type="ECO:0000313" key="4">
    <source>
        <dbReference type="Proteomes" id="UP001188597"/>
    </source>
</evidence>
<feature type="region of interest" description="Disordered" evidence="1">
    <location>
        <begin position="226"/>
        <end position="282"/>
    </location>
</feature>
<accession>A0AA88VMQ8</accession>